<dbReference type="PANTHER" id="PTHR18898">
    <property type="entry name" value="NUCLEOPROTEIN TPR-RELATED"/>
    <property type="match status" value="1"/>
</dbReference>
<feature type="compositionally biased region" description="Basic and acidic residues" evidence="2">
    <location>
        <begin position="672"/>
        <end position="737"/>
    </location>
</feature>
<feature type="compositionally biased region" description="Basic residues" evidence="2">
    <location>
        <begin position="283"/>
        <end position="293"/>
    </location>
</feature>
<evidence type="ECO:0000256" key="2">
    <source>
        <dbReference type="SAM" id="MobiDB-lite"/>
    </source>
</evidence>
<feature type="compositionally biased region" description="Polar residues" evidence="2">
    <location>
        <begin position="2092"/>
        <end position="2108"/>
    </location>
</feature>
<dbReference type="SMART" id="SM00384">
    <property type="entry name" value="AT_hook"/>
    <property type="match status" value="5"/>
</dbReference>
<dbReference type="GO" id="GO:0017056">
    <property type="term" value="F:structural constituent of nuclear pore"/>
    <property type="evidence" value="ECO:0007669"/>
    <property type="project" value="TreeGrafter"/>
</dbReference>
<feature type="repeat" description="ANK" evidence="1">
    <location>
        <begin position="1576"/>
        <end position="1608"/>
    </location>
</feature>
<feature type="compositionally biased region" description="Polar residues" evidence="2">
    <location>
        <begin position="2463"/>
        <end position="2478"/>
    </location>
</feature>
<feature type="compositionally biased region" description="Polar residues" evidence="2">
    <location>
        <begin position="1187"/>
        <end position="1199"/>
    </location>
</feature>
<feature type="compositionally biased region" description="Low complexity" evidence="2">
    <location>
        <begin position="659"/>
        <end position="671"/>
    </location>
</feature>
<feature type="compositionally biased region" description="Low complexity" evidence="2">
    <location>
        <begin position="761"/>
        <end position="785"/>
    </location>
</feature>
<organism evidence="3 4">
    <name type="scientific">Seminavis robusta</name>
    <dbReference type="NCBI Taxonomy" id="568900"/>
    <lineage>
        <taxon>Eukaryota</taxon>
        <taxon>Sar</taxon>
        <taxon>Stramenopiles</taxon>
        <taxon>Ochrophyta</taxon>
        <taxon>Bacillariophyta</taxon>
        <taxon>Bacillariophyceae</taxon>
        <taxon>Bacillariophycidae</taxon>
        <taxon>Naviculales</taxon>
        <taxon>Naviculaceae</taxon>
        <taxon>Seminavis</taxon>
    </lineage>
</organism>
<feature type="region of interest" description="Disordered" evidence="2">
    <location>
        <begin position="1146"/>
        <end position="1242"/>
    </location>
</feature>
<feature type="region of interest" description="Disordered" evidence="2">
    <location>
        <begin position="2401"/>
        <end position="2503"/>
    </location>
</feature>
<feature type="compositionally biased region" description="Low complexity" evidence="2">
    <location>
        <begin position="297"/>
        <end position="309"/>
    </location>
</feature>
<feature type="compositionally biased region" description="Basic and acidic residues" evidence="2">
    <location>
        <begin position="2435"/>
        <end position="2450"/>
    </location>
</feature>
<feature type="region of interest" description="Disordered" evidence="2">
    <location>
        <begin position="2274"/>
        <end position="2304"/>
    </location>
</feature>
<keyword evidence="4" id="KW-1185">Reference proteome</keyword>
<evidence type="ECO:0000256" key="1">
    <source>
        <dbReference type="PROSITE-ProRule" id="PRU00023"/>
    </source>
</evidence>
<proteinExistence type="predicted"/>
<feature type="compositionally biased region" description="Polar residues" evidence="2">
    <location>
        <begin position="254"/>
        <end position="263"/>
    </location>
</feature>
<dbReference type="EMBL" id="CAICTM010000349">
    <property type="protein sequence ID" value="CAB9508516.1"/>
    <property type="molecule type" value="Genomic_DNA"/>
</dbReference>
<dbReference type="InterPro" id="IPR002110">
    <property type="entry name" value="Ankyrin_rpt"/>
</dbReference>
<comment type="caution">
    <text evidence="3">The sequence shown here is derived from an EMBL/GenBank/DDBJ whole genome shotgun (WGS) entry which is preliminary data.</text>
</comment>
<dbReference type="GO" id="GO:0003677">
    <property type="term" value="F:DNA binding"/>
    <property type="evidence" value="ECO:0007669"/>
    <property type="project" value="InterPro"/>
</dbReference>
<feature type="region of interest" description="Disordered" evidence="2">
    <location>
        <begin position="948"/>
        <end position="1014"/>
    </location>
</feature>
<feature type="compositionally biased region" description="Low complexity" evidence="2">
    <location>
        <begin position="183"/>
        <end position="196"/>
    </location>
</feature>
<feature type="region of interest" description="Disordered" evidence="2">
    <location>
        <begin position="1"/>
        <end position="38"/>
    </location>
</feature>
<feature type="region of interest" description="Disordered" evidence="2">
    <location>
        <begin position="1691"/>
        <end position="1764"/>
    </location>
</feature>
<evidence type="ECO:0000313" key="4">
    <source>
        <dbReference type="Proteomes" id="UP001153069"/>
    </source>
</evidence>
<feature type="compositionally biased region" description="Basic and acidic residues" evidence="2">
    <location>
        <begin position="948"/>
        <end position="984"/>
    </location>
</feature>
<feature type="region of interest" description="Disordered" evidence="2">
    <location>
        <begin position="2086"/>
        <end position="2110"/>
    </location>
</feature>
<feature type="compositionally biased region" description="Basic and acidic residues" evidence="2">
    <location>
        <begin position="233"/>
        <end position="242"/>
    </location>
</feature>
<keyword evidence="1" id="KW-0040">ANK repeat</keyword>
<feature type="compositionally biased region" description="Polar residues" evidence="2">
    <location>
        <begin position="1922"/>
        <end position="1941"/>
    </location>
</feature>
<dbReference type="PROSITE" id="PS50088">
    <property type="entry name" value="ANK_REPEAT"/>
    <property type="match status" value="1"/>
</dbReference>
<feature type="compositionally biased region" description="Low complexity" evidence="2">
    <location>
        <begin position="1910"/>
        <end position="1921"/>
    </location>
</feature>
<feature type="region of interest" description="Disordered" evidence="2">
    <location>
        <begin position="1885"/>
        <end position="1970"/>
    </location>
</feature>
<feature type="region of interest" description="Disordered" evidence="2">
    <location>
        <begin position="2125"/>
        <end position="2161"/>
    </location>
</feature>
<accession>A0A9N8DX90</accession>
<gene>
    <name evidence="3" type="ORF">SEMRO_350_G123710.1</name>
</gene>
<dbReference type="GO" id="GO:0005643">
    <property type="term" value="C:nuclear pore"/>
    <property type="evidence" value="ECO:0007669"/>
    <property type="project" value="TreeGrafter"/>
</dbReference>
<feature type="compositionally biased region" description="Pro residues" evidence="2">
    <location>
        <begin position="1151"/>
        <end position="1166"/>
    </location>
</feature>
<feature type="region of interest" description="Disordered" evidence="2">
    <location>
        <begin position="1627"/>
        <end position="1655"/>
    </location>
</feature>
<feature type="compositionally biased region" description="Low complexity" evidence="2">
    <location>
        <begin position="1"/>
        <end position="10"/>
    </location>
</feature>
<feature type="compositionally biased region" description="Low complexity" evidence="2">
    <location>
        <begin position="135"/>
        <end position="144"/>
    </location>
</feature>
<feature type="region of interest" description="Disordered" evidence="2">
    <location>
        <begin position="761"/>
        <end position="794"/>
    </location>
</feature>
<feature type="compositionally biased region" description="Polar residues" evidence="2">
    <location>
        <begin position="2278"/>
        <end position="2289"/>
    </location>
</feature>
<feature type="compositionally biased region" description="Polar residues" evidence="2">
    <location>
        <begin position="2401"/>
        <end position="2420"/>
    </location>
</feature>
<dbReference type="InterPro" id="IPR017956">
    <property type="entry name" value="AT_hook_DNA-bd_motif"/>
</dbReference>
<name>A0A9N8DX90_9STRA</name>
<sequence length="2634" mass="290957">MAPSSSSSSSQADDEHWQGSDYPVDNDNDAMVSREQAQLEEQDFLRRIAASLEEDEGEEESRVDPDEIAFLRGIEESLGLHQAPSANEFLSEYPIDPDVAIMPEQVGIKKNPPIEILEDKKREAIGVASLPEDGATTASASTTAPLHNHQNISAKMSVAPPVKRPRGRPRKNPLPLATTDNHSIASSTPSSVATSTNDPPKKKRGRPRKSPLPEEKPPQEEPKRKRGRPRKIPASEEKEAPPKKRGRPRKTPVEVSQSPPQDETTVPAAASATTITTATDPPKKKRGRPRKHPLPQQQPQATAASIAAASQSLQRSSKIQYLATPQDTICFPNMVDPSHWNAHDIQRQLRRITTVPWDARSRTRATHSLVQELSSTSQSLEDSFNWDSVAAAVHQRSIQWTVRRSYKDNKDVKMIVVRQSWPKQLCTVEMFDRDCWQPFCKQAQSSVKFSTRQIIEEGMYDLSRVYESHQDFVRVTIQGRSDVVEEFRQFADETIRTHWMQTVVMELLKDPHHLELEMKLSIAALLAHWGQNIVLVEVLPSKKNTASGRRVPCLGLWIDSNQLLSTTNSEEGRDDGLLVGLQALFGGSREVLESPQFLAVITRVDYQDFSTHKQWQKQREILQFTKDTDVTVTLALCPSLGGKIALDRTVGGVRQGSPQQQQQSQLQQLQQHYEESEKKSATEQQQNERKEESEEQAAEKHQHVCDNKAENQTKQQPEKQHQERLKGPDNEVMEQKNGEPPVGTVNIADAADVTTVVSGLSVSSAGSRSSSGEGGSAAQQQPQEQQQKEKRDDAYQKFKTKCAVVYDTEYAHSEIGYQSVISRMWIRHKAMFSEDCHEDCPCLLRLDELTTTIVPQYHKKKGELPRGLKDEKDSPVGFVNHFFPKFKPLVVKEFPKENPGQTLARLVKMWESHIRQRAFGSRCVESCCCIEGWKRVFRCGDVFTKAPPKKEKPKQFSDFKLPRKRPREPLANHNKAGDVNERTTKQRLVPNLPQQPKNPTNEKPKAARAPAAGNGSNLRSYSVAFDAIDSLGFLCVTGEVQGRKMCVIASVAPSGQAAQLSKLIQKGSCVESVEVSQNGRAMKYVIEGHADLKQYYDLERSRRSELKVWFTNLNVQLQIPGVTGGSDDWANGGKWKVSSVEGWAGGASIAKPPPPTLGQEKGPPPNGRNGGQTANYYPHVARRPGTETAQPKQDGNSVNLCAARGPSSDTAAAAIPKLAEPRKPNHRNGSKPLSIFRAPADKGIRTQSQKVQFKTEAHFEERFYQLGSDPTEIHLVCPDVVAFPVVRSQVHSQEGVAHGSTQGDNDPPATEASVLKSLVQALRNNKIEGLLAALETGLVRTDSITSSGARWLDSEYQYAKERNLPLVKTVIRTYRTADLTITAAKCLKSWCRYEVRVEKIVGVKLTEIGELHPEAQRFEGVVSHYVHGNQQRLQGLPPRDIPITGEVEYPGMPEDLYLVNFNRGISEGRTLVIELRSSGGGKKFCSLSLPIRDISDRCYVYHKEVVLERPFSDSSVFRRGMKLRLVVRKVPLEPNFISERRRRACADLSTVVEWVDRFQNENAWKHRLSANILGPNNFSLLHSAVVFQEPRLVKKLLARGADPTARSDTVGSAVAFAMSIKHHIEESKLEAERQKSEVEQDSDEEEKSMSSDGQVATQMVLEQEERALSPEELVAKQIAQELQARARHLESLNNPSGSSLDTSTTQPGGAPEEPQKKEVAQNDDSVQPMCQDEKNGAHSTTSSSGETSESKENAPPMAKALPVASSQEDHHVVLFCKAVLNGRVRANADWVAESMVALAFYKCANTKAKESFANARSNTFNQSLVEFGRRNLKGDGRMVKCGLEKPPKDLSNERFVRLQQAGLMLALHGGRKKPNTISTSVVEISTREATQQPQAGLKDEKRSNSTESRLQPQQTALPQPTSVATDNRQQFPSASNPSPKSAGSPAHGASKDMLDTTSGETTPKKRPSLEGVDSALQVFLESTWSTEGTWEAQGELALRFYRNLGKRDKKSLLIARKKATELKLIEWGRRNLRELGEPVVPTYLSKEAAKKQGLSLDTYLRLSALGLEFIEGNGFLASEEQQWRQGGALNPSGEQSPESIGSFTSLDSRQPPAVLQQPMSVAQQSCPAFDTSSGPTLKLDSSTNNVTDNGKTPPKKRPSLQGADGALQMFLESTWSGDTGGAWVAQTTLVERFSRRNGGKDTKAMFLGKKQATAKKLVEWGRRNLRAAGQPIVPCSYLKPDEAQRKGLSLETYIRLCPSGRRFIEANGFPGSEEAQELQHSVNNSSPNLGSGGPERRGSQSKGVQVLVPSEEDMKLFLQCISKGCQKGLRANLESAVSTFLRAVEDREDSGALLLGVLKTSATKDLVDWGPERNMIMSEPNRYRTLPPGYCIRLTSEGLTMQNRSSSADGSSNDETVQQHGSRRNSFDATSPGGDNHRPERRGSITEAHPRFTPPNELYASTLDRNSAAAQASATLPTLKSLDEPSGGRGFGTTANDSGVDHTLPNTENGRFWFVTGRNFCEQQDGCTCPKQHLFVPPATAKPGSSIPSIPSAEISWQEVANYGGALNEATSMFTAAYYNKDRKLYFVSCGGASGRKNSQCVYWYPSKALAKRALESAIAVAEATLPPVIIKVD</sequence>
<feature type="compositionally biased region" description="Polar residues" evidence="2">
    <location>
        <begin position="1691"/>
        <end position="1707"/>
    </location>
</feature>
<feature type="compositionally biased region" description="Basic and acidic residues" evidence="2">
    <location>
        <begin position="211"/>
        <end position="223"/>
    </location>
</feature>
<feature type="compositionally biased region" description="Low complexity" evidence="2">
    <location>
        <begin position="264"/>
        <end position="279"/>
    </location>
</feature>
<evidence type="ECO:0000313" key="3">
    <source>
        <dbReference type="EMBL" id="CAB9508516.1"/>
    </source>
</evidence>
<dbReference type="PRINTS" id="PR00929">
    <property type="entry name" value="ATHOOK"/>
</dbReference>
<feature type="compositionally biased region" description="Polar residues" evidence="2">
    <location>
        <begin position="1885"/>
        <end position="1894"/>
    </location>
</feature>
<dbReference type="PANTHER" id="PTHR18898:SF2">
    <property type="entry name" value="NUCLEOPROTEIN TPR"/>
    <property type="match status" value="1"/>
</dbReference>
<dbReference type="Proteomes" id="UP001153069">
    <property type="component" value="Unassembled WGS sequence"/>
</dbReference>
<protein>
    <submittedName>
        <fullName evidence="3">Uncharacterized protein</fullName>
    </submittedName>
</protein>
<reference evidence="3" key="1">
    <citation type="submission" date="2020-06" db="EMBL/GenBank/DDBJ databases">
        <authorList>
            <consortium name="Plant Systems Biology data submission"/>
        </authorList>
    </citation>
    <scope>NUCLEOTIDE SEQUENCE</scope>
    <source>
        <strain evidence="3">D6</strain>
    </source>
</reference>
<feature type="compositionally biased region" description="Basic and acidic residues" evidence="2">
    <location>
        <begin position="1627"/>
        <end position="1638"/>
    </location>
</feature>
<dbReference type="GO" id="GO:0006406">
    <property type="term" value="P:mRNA export from nucleus"/>
    <property type="evidence" value="ECO:0007669"/>
    <property type="project" value="TreeGrafter"/>
</dbReference>
<feature type="region of interest" description="Disordered" evidence="2">
    <location>
        <begin position="652"/>
        <end position="745"/>
    </location>
</feature>
<feature type="compositionally biased region" description="Polar residues" evidence="2">
    <location>
        <begin position="2125"/>
        <end position="2150"/>
    </location>
</feature>
<feature type="region of interest" description="Disordered" evidence="2">
    <location>
        <begin position="129"/>
        <end position="309"/>
    </location>
</feature>
<dbReference type="OrthoDB" id="53788at2759"/>